<reference evidence="2 3" key="1">
    <citation type="submission" date="2019-05" db="EMBL/GenBank/DDBJ databases">
        <title>Another draft genome of Portunus trituberculatus and its Hox gene families provides insights of decapod evolution.</title>
        <authorList>
            <person name="Jeong J.-H."/>
            <person name="Song I."/>
            <person name="Kim S."/>
            <person name="Choi T."/>
            <person name="Kim D."/>
            <person name="Ryu S."/>
            <person name="Kim W."/>
        </authorList>
    </citation>
    <scope>NUCLEOTIDE SEQUENCE [LARGE SCALE GENOMIC DNA]</scope>
    <source>
        <tissue evidence="2">Muscle</tissue>
    </source>
</reference>
<dbReference type="EMBL" id="VSRR010004434">
    <property type="protein sequence ID" value="MPC39658.1"/>
    <property type="molecule type" value="Genomic_DNA"/>
</dbReference>
<organism evidence="2 3">
    <name type="scientific">Portunus trituberculatus</name>
    <name type="common">Swimming crab</name>
    <name type="synonym">Neptunus trituberculatus</name>
    <dbReference type="NCBI Taxonomy" id="210409"/>
    <lineage>
        <taxon>Eukaryota</taxon>
        <taxon>Metazoa</taxon>
        <taxon>Ecdysozoa</taxon>
        <taxon>Arthropoda</taxon>
        <taxon>Crustacea</taxon>
        <taxon>Multicrustacea</taxon>
        <taxon>Malacostraca</taxon>
        <taxon>Eumalacostraca</taxon>
        <taxon>Eucarida</taxon>
        <taxon>Decapoda</taxon>
        <taxon>Pleocyemata</taxon>
        <taxon>Brachyura</taxon>
        <taxon>Eubrachyura</taxon>
        <taxon>Portunoidea</taxon>
        <taxon>Portunidae</taxon>
        <taxon>Portuninae</taxon>
        <taxon>Portunus</taxon>
    </lineage>
</organism>
<keyword evidence="3" id="KW-1185">Reference proteome</keyword>
<dbReference type="Proteomes" id="UP000324222">
    <property type="component" value="Unassembled WGS sequence"/>
</dbReference>
<evidence type="ECO:0000256" key="1">
    <source>
        <dbReference type="SAM" id="MobiDB-lite"/>
    </source>
</evidence>
<dbReference type="AlphaFoldDB" id="A0A5B7F3E3"/>
<proteinExistence type="predicted"/>
<feature type="compositionally biased region" description="Low complexity" evidence="1">
    <location>
        <begin position="1"/>
        <end position="12"/>
    </location>
</feature>
<evidence type="ECO:0000313" key="3">
    <source>
        <dbReference type="Proteomes" id="UP000324222"/>
    </source>
</evidence>
<evidence type="ECO:0000313" key="2">
    <source>
        <dbReference type="EMBL" id="MPC39658.1"/>
    </source>
</evidence>
<sequence length="108" mass="10924">MPRSRSSSSSSSFTAGRVGGRREGVPGQQVNGGGRASSPRLCLAPPPPSPGAAGVRTQVGDATPEGTTNTLSLPLVSLPRSPPHAQPPPPPSSINNTPPHKHANPVSR</sequence>
<name>A0A5B7F3E3_PORTR</name>
<accession>A0A5B7F3E3</accession>
<feature type="region of interest" description="Disordered" evidence="1">
    <location>
        <begin position="1"/>
        <end position="108"/>
    </location>
</feature>
<feature type="compositionally biased region" description="Pro residues" evidence="1">
    <location>
        <begin position="80"/>
        <end position="92"/>
    </location>
</feature>
<feature type="compositionally biased region" description="Basic residues" evidence="1">
    <location>
        <begin position="99"/>
        <end position="108"/>
    </location>
</feature>
<protein>
    <submittedName>
        <fullName evidence="2">Uncharacterized protein</fullName>
    </submittedName>
</protein>
<comment type="caution">
    <text evidence="2">The sequence shown here is derived from an EMBL/GenBank/DDBJ whole genome shotgun (WGS) entry which is preliminary data.</text>
</comment>
<gene>
    <name evidence="2" type="ORF">E2C01_033203</name>
</gene>